<name>A0A4R6G4V7_9BURK</name>
<reference evidence="1 2" key="1">
    <citation type="submission" date="2019-03" db="EMBL/GenBank/DDBJ databases">
        <title>Genomic Encyclopedia of Type Strains, Phase IV (KMG-IV): sequencing the most valuable type-strain genomes for metagenomic binning, comparative biology and taxonomic classification.</title>
        <authorList>
            <person name="Goeker M."/>
        </authorList>
    </citation>
    <scope>NUCLEOTIDE SEQUENCE [LARGE SCALE GENOMIC DNA]</scope>
    <source>
        <strain evidence="1 2">DSM 18555</strain>
    </source>
</reference>
<dbReference type="PANTHER" id="PTHR37466:SF1">
    <property type="entry name" value="SLR1628 PROTEIN"/>
    <property type="match status" value="1"/>
</dbReference>
<keyword evidence="2" id="KW-1185">Reference proteome</keyword>
<comment type="caution">
    <text evidence="1">The sequence shown here is derived from an EMBL/GenBank/DDBJ whole genome shotgun (WGS) entry which is preliminary data.</text>
</comment>
<evidence type="ECO:0000313" key="2">
    <source>
        <dbReference type="Proteomes" id="UP000294737"/>
    </source>
</evidence>
<dbReference type="PANTHER" id="PTHR37466">
    <property type="entry name" value="SLR1628 PROTEIN"/>
    <property type="match status" value="1"/>
</dbReference>
<evidence type="ECO:0008006" key="3">
    <source>
        <dbReference type="Google" id="ProtNLM"/>
    </source>
</evidence>
<dbReference type="EMBL" id="SNWF01000005">
    <property type="protein sequence ID" value="TDN89457.1"/>
    <property type="molecule type" value="Genomic_DNA"/>
</dbReference>
<dbReference type="InterPro" id="IPR018714">
    <property type="entry name" value="DUF2237"/>
</dbReference>
<accession>A0A4R6G4V7</accession>
<dbReference type="RefSeq" id="WP_112993151.1">
    <property type="nucleotide sequence ID" value="NZ_PTLZ01000005.1"/>
</dbReference>
<dbReference type="AlphaFoldDB" id="A0A4R6G4V7"/>
<gene>
    <name evidence="1" type="ORF">EV677_1514</name>
</gene>
<protein>
    <recommendedName>
        <fullName evidence="3">DUF2237 family protein</fullName>
    </recommendedName>
</protein>
<dbReference type="Gene3D" id="3.30.56.110">
    <property type="entry name" value="Protein of unknown function DUF2237"/>
    <property type="match status" value="1"/>
</dbReference>
<dbReference type="OrthoDB" id="9792525at2"/>
<sequence>MPQVTLPIAKNVFGEPLVPCSFKPVTGYFRDGCCKTNEDDVGTHIVCTVMTATFLEFSRGCGNDLSTPRPEWNFPGLKPGDQWCLCANRWVEAWRAGVAPKVVLESTNQKILEIVRLEDLREHAYAIPEEE</sequence>
<dbReference type="Pfam" id="PF09996">
    <property type="entry name" value="DUF2237"/>
    <property type="match status" value="1"/>
</dbReference>
<dbReference type="Proteomes" id="UP000294737">
    <property type="component" value="Unassembled WGS sequence"/>
</dbReference>
<organism evidence="1 2">
    <name type="scientific">Herminiimonas fonticola</name>
    <dbReference type="NCBI Taxonomy" id="303380"/>
    <lineage>
        <taxon>Bacteria</taxon>
        <taxon>Pseudomonadati</taxon>
        <taxon>Pseudomonadota</taxon>
        <taxon>Betaproteobacteria</taxon>
        <taxon>Burkholderiales</taxon>
        <taxon>Oxalobacteraceae</taxon>
        <taxon>Herminiimonas</taxon>
    </lineage>
</organism>
<evidence type="ECO:0000313" key="1">
    <source>
        <dbReference type="EMBL" id="TDN89457.1"/>
    </source>
</evidence>
<proteinExistence type="predicted"/>